<dbReference type="PRINTS" id="PR00081">
    <property type="entry name" value="GDHRDH"/>
</dbReference>
<proteinExistence type="inferred from homology"/>
<dbReference type="PANTHER" id="PTHR43180">
    <property type="entry name" value="3-OXOACYL-(ACYL-CARRIER-PROTEIN) REDUCTASE (AFU_ORTHOLOGUE AFUA_6G11210)"/>
    <property type="match status" value="1"/>
</dbReference>
<evidence type="ECO:0000256" key="1">
    <source>
        <dbReference type="ARBA" id="ARBA00006484"/>
    </source>
</evidence>
<dbReference type="AlphaFoldDB" id="A0A177HPB0"/>
<comment type="caution">
    <text evidence="3">The sequence shown here is derived from an EMBL/GenBank/DDBJ whole genome shotgun (WGS) entry which is preliminary data.</text>
</comment>
<dbReference type="EC" id="1.3.1.28" evidence="3"/>
<evidence type="ECO:0000313" key="3">
    <source>
        <dbReference type="EMBL" id="OAH12449.1"/>
    </source>
</evidence>
<accession>A0A177HPB0</accession>
<dbReference type="Pfam" id="PF00106">
    <property type="entry name" value="adh_short"/>
    <property type="match status" value="1"/>
</dbReference>
<protein>
    <submittedName>
        <fullName evidence="3">2,3-dihydro-2,3-dihydroxybenzoate dehydrogenase</fullName>
        <ecNumber evidence="3">1.3.1.28</ecNumber>
    </submittedName>
</protein>
<gene>
    <name evidence="3" type="primary">dhbA</name>
    <name evidence="3" type="ORF">STSP_41260</name>
</gene>
<name>A0A177HPB0_9ACTN</name>
<dbReference type="SUPFAM" id="SSF51735">
    <property type="entry name" value="NAD(P)-binding Rossmann-fold domains"/>
    <property type="match status" value="1"/>
</dbReference>
<evidence type="ECO:0000256" key="2">
    <source>
        <dbReference type="ARBA" id="ARBA00023002"/>
    </source>
</evidence>
<dbReference type="PATRIC" id="fig|1716141.3.peg.4342"/>
<dbReference type="PANTHER" id="PTHR43180:SF66">
    <property type="entry name" value="SHORT-CHAIN DEHYDROGENASE_REDUCTASE FAMILY PROTEIN"/>
    <property type="match status" value="1"/>
</dbReference>
<evidence type="ECO:0000313" key="4">
    <source>
        <dbReference type="Proteomes" id="UP000077381"/>
    </source>
</evidence>
<dbReference type="GO" id="GO:0008667">
    <property type="term" value="F:2,3-dihydro-2,3-dihydroxybenzoate dehydrogenase activity"/>
    <property type="evidence" value="ECO:0007669"/>
    <property type="project" value="UniProtKB-EC"/>
</dbReference>
<dbReference type="Proteomes" id="UP000077381">
    <property type="component" value="Unassembled WGS sequence"/>
</dbReference>
<keyword evidence="4" id="KW-1185">Reference proteome</keyword>
<dbReference type="InterPro" id="IPR002347">
    <property type="entry name" value="SDR_fam"/>
</dbReference>
<sequence>MGASEFAGLMAVVTGGASGVGLATARLLAARGACVACLDLRPDAMPAPLVDTPADAADDVTVRAAVEEAARWFGGLGILASSAGIGAQGIISPSSAAWADYGFGPAPDLPRETVRRKNQP</sequence>
<dbReference type="EMBL" id="LOHS01000089">
    <property type="protein sequence ID" value="OAH12449.1"/>
    <property type="molecule type" value="Genomic_DNA"/>
</dbReference>
<dbReference type="Gene3D" id="3.40.50.720">
    <property type="entry name" value="NAD(P)-binding Rossmann-like Domain"/>
    <property type="match status" value="1"/>
</dbReference>
<dbReference type="STRING" id="1716141.STSP_41260"/>
<keyword evidence="2 3" id="KW-0560">Oxidoreductase</keyword>
<comment type="similarity">
    <text evidence="1">Belongs to the short-chain dehydrogenases/reductases (SDR) family.</text>
</comment>
<dbReference type="InterPro" id="IPR036291">
    <property type="entry name" value="NAD(P)-bd_dom_sf"/>
</dbReference>
<reference evidence="3 4" key="1">
    <citation type="submission" date="2015-12" db="EMBL/GenBank/DDBJ databases">
        <title>Genome sequence of Streptomyces sp. G25.</title>
        <authorList>
            <person name="Poehlein A."/>
            <person name="Roettig A."/>
            <person name="Hiessl S."/>
            <person name="Hauschild P."/>
            <person name="Schauer J."/>
            <person name="Madkour M.H."/>
            <person name="Al-Ansari A.M."/>
            <person name="Almakishah N.H."/>
            <person name="Steinbuechel A."/>
            <person name="Daniel R."/>
        </authorList>
    </citation>
    <scope>NUCLEOTIDE SEQUENCE [LARGE SCALE GENOMIC DNA]</scope>
    <source>
        <strain evidence="4">G25(2015)</strain>
    </source>
</reference>
<organism evidence="3 4">
    <name type="scientific">Streptomyces jeddahensis</name>
    <dbReference type="NCBI Taxonomy" id="1716141"/>
    <lineage>
        <taxon>Bacteria</taxon>
        <taxon>Bacillati</taxon>
        <taxon>Actinomycetota</taxon>
        <taxon>Actinomycetes</taxon>
        <taxon>Kitasatosporales</taxon>
        <taxon>Streptomycetaceae</taxon>
        <taxon>Streptomyces</taxon>
    </lineage>
</organism>